<accession>A0ABQ9HS61</accession>
<dbReference type="EMBL" id="JARBHB010000004">
    <property type="protein sequence ID" value="KAJ8887219.1"/>
    <property type="molecule type" value="Genomic_DNA"/>
</dbReference>
<reference evidence="1 2" key="1">
    <citation type="submission" date="2023-02" db="EMBL/GenBank/DDBJ databases">
        <title>LHISI_Scaffold_Assembly.</title>
        <authorList>
            <person name="Stuart O.P."/>
            <person name="Cleave R."/>
            <person name="Magrath M.J.L."/>
            <person name="Mikheyev A.S."/>
        </authorList>
    </citation>
    <scope>NUCLEOTIDE SEQUENCE [LARGE SCALE GENOMIC DNA]</scope>
    <source>
        <strain evidence="1">Daus_M_001</strain>
        <tissue evidence="1">Leg muscle</tissue>
    </source>
</reference>
<proteinExistence type="predicted"/>
<organism evidence="1 2">
    <name type="scientific">Dryococelus australis</name>
    <dbReference type="NCBI Taxonomy" id="614101"/>
    <lineage>
        <taxon>Eukaryota</taxon>
        <taxon>Metazoa</taxon>
        <taxon>Ecdysozoa</taxon>
        <taxon>Arthropoda</taxon>
        <taxon>Hexapoda</taxon>
        <taxon>Insecta</taxon>
        <taxon>Pterygota</taxon>
        <taxon>Neoptera</taxon>
        <taxon>Polyneoptera</taxon>
        <taxon>Phasmatodea</taxon>
        <taxon>Verophasmatodea</taxon>
        <taxon>Anareolatae</taxon>
        <taxon>Phasmatidae</taxon>
        <taxon>Eurycanthinae</taxon>
        <taxon>Dryococelus</taxon>
    </lineage>
</organism>
<sequence>MSHRHELGKIRAAASIADKKPGGSVKSVRTQENIDSVRATVLQCVAQAAAFNVSKSSVCRIKHANNELTDIHLIYGAANTNARQAVNLYRLHYPALPQPFHVTFVLLHQRLRDEGSTIVTRPNLEHHRQGERWHLMKMYFTVCGRNCLLAHGLWAAVWVLAV</sequence>
<evidence type="ECO:0000313" key="2">
    <source>
        <dbReference type="Proteomes" id="UP001159363"/>
    </source>
</evidence>
<keyword evidence="2" id="KW-1185">Reference proteome</keyword>
<name>A0ABQ9HS61_9NEOP</name>
<comment type="caution">
    <text evidence="1">The sequence shown here is derived from an EMBL/GenBank/DDBJ whole genome shotgun (WGS) entry which is preliminary data.</text>
</comment>
<evidence type="ECO:0000313" key="1">
    <source>
        <dbReference type="EMBL" id="KAJ8887219.1"/>
    </source>
</evidence>
<evidence type="ECO:0008006" key="3">
    <source>
        <dbReference type="Google" id="ProtNLM"/>
    </source>
</evidence>
<gene>
    <name evidence="1" type="ORF">PR048_013434</name>
</gene>
<dbReference type="Proteomes" id="UP001159363">
    <property type="component" value="Chromosome X"/>
</dbReference>
<protein>
    <recommendedName>
        <fullName evidence="3">DUF4817 domain-containing protein</fullName>
    </recommendedName>
</protein>